<name>A0A553BYM0_9FLAO</name>
<gene>
    <name evidence="4" type="ORF">FNW11_00255</name>
    <name evidence="3" type="ORF">FNW12_10135</name>
</gene>
<reference evidence="5 6" key="1">
    <citation type="submission" date="2019-07" db="EMBL/GenBank/DDBJ databases">
        <title>Novel species of Flavobacterium.</title>
        <authorList>
            <person name="Liu Q."/>
            <person name="Xin Y.-H."/>
        </authorList>
    </citation>
    <scope>NUCLEOTIDE SEQUENCE [LARGE SCALE GENOMIC DNA]</scope>
    <source>
        <strain evidence="3 5">GSP39</strain>
        <strain evidence="4 6">GSR22</strain>
    </source>
</reference>
<protein>
    <submittedName>
        <fullName evidence="4">DUF5011 domain-containing protein</fullName>
    </submittedName>
</protein>
<dbReference type="InterPro" id="IPR032179">
    <property type="entry name" value="Cry22Aa_Ig-like"/>
</dbReference>
<keyword evidence="5" id="KW-1185">Reference proteome</keyword>
<dbReference type="Proteomes" id="UP000318528">
    <property type="component" value="Unassembled WGS sequence"/>
</dbReference>
<accession>A0A553BYM0</accession>
<dbReference type="PROSITE" id="PS51257">
    <property type="entry name" value="PROKAR_LIPOPROTEIN"/>
    <property type="match status" value="1"/>
</dbReference>
<dbReference type="OrthoDB" id="1423116at2"/>
<dbReference type="EMBL" id="VJZN01000015">
    <property type="protein sequence ID" value="TRX05673.1"/>
    <property type="molecule type" value="Genomic_DNA"/>
</dbReference>
<dbReference type="Proteomes" id="UP000318669">
    <property type="component" value="Unassembled WGS sequence"/>
</dbReference>
<keyword evidence="1" id="KW-0732">Signal</keyword>
<sequence>MKKIIALLIVASTFFVACDDVDTANVSSITNYPLITVLGSDPIFVALGSTYTDPGAIATENDAPIPFTSVGSGNYRGGTSIDTNIADEYSQTYTATNKDGFKASATRRVIVYKTGDLVNSIEGVYTCNVSRNGSSPSTAKNIKYIYIWKNANGTYEVSDAFGGWYQYHRGFGIDYITPGGTINAVNIATNTFTFPGNPLTNSGFGGTANITGLNVDPVAKKIVLTCSWLAPTAYTFVSTLTQVQL</sequence>
<evidence type="ECO:0000259" key="2">
    <source>
        <dbReference type="Pfam" id="PF16403"/>
    </source>
</evidence>
<dbReference type="AlphaFoldDB" id="A0A553BYM0"/>
<organism evidence="4 6">
    <name type="scientific">Flavobacterium gawalongense</name>
    <dbReference type="NCBI Taxonomy" id="2594432"/>
    <lineage>
        <taxon>Bacteria</taxon>
        <taxon>Pseudomonadati</taxon>
        <taxon>Bacteroidota</taxon>
        <taxon>Flavobacteriia</taxon>
        <taxon>Flavobacteriales</taxon>
        <taxon>Flavobacteriaceae</taxon>
        <taxon>Flavobacterium</taxon>
    </lineage>
</organism>
<evidence type="ECO:0000313" key="5">
    <source>
        <dbReference type="Proteomes" id="UP000318528"/>
    </source>
</evidence>
<evidence type="ECO:0000313" key="4">
    <source>
        <dbReference type="EMBL" id="TRX13334.1"/>
    </source>
</evidence>
<evidence type="ECO:0000313" key="3">
    <source>
        <dbReference type="EMBL" id="TRX05673.1"/>
    </source>
</evidence>
<evidence type="ECO:0000313" key="6">
    <source>
        <dbReference type="Proteomes" id="UP000318669"/>
    </source>
</evidence>
<dbReference type="EMBL" id="VJZL01000001">
    <property type="protein sequence ID" value="TRX13334.1"/>
    <property type="molecule type" value="Genomic_DNA"/>
</dbReference>
<feature type="signal peptide" evidence="1">
    <location>
        <begin position="1"/>
        <end position="17"/>
    </location>
</feature>
<dbReference type="RefSeq" id="WP_143387630.1">
    <property type="nucleotide sequence ID" value="NZ_VJZL01000001.1"/>
</dbReference>
<feature type="chain" id="PRO_5021990394" evidence="1">
    <location>
        <begin position="18"/>
        <end position="245"/>
    </location>
</feature>
<feature type="domain" description="Pesticidal crystal protein Cry22Aa Ig-like" evidence="2">
    <location>
        <begin position="35"/>
        <end position="111"/>
    </location>
</feature>
<evidence type="ECO:0000256" key="1">
    <source>
        <dbReference type="SAM" id="SignalP"/>
    </source>
</evidence>
<dbReference type="Pfam" id="PF16403">
    <property type="entry name" value="Bact_surface_Ig-like"/>
    <property type="match status" value="1"/>
</dbReference>
<comment type="caution">
    <text evidence="4">The sequence shown here is derived from an EMBL/GenBank/DDBJ whole genome shotgun (WGS) entry which is preliminary data.</text>
</comment>
<dbReference type="Gene3D" id="2.60.40.10">
    <property type="entry name" value="Immunoglobulins"/>
    <property type="match status" value="1"/>
</dbReference>
<proteinExistence type="predicted"/>
<dbReference type="InterPro" id="IPR013783">
    <property type="entry name" value="Ig-like_fold"/>
</dbReference>